<evidence type="ECO:0000256" key="14">
    <source>
        <dbReference type="SAM" id="Phobius"/>
    </source>
</evidence>
<feature type="transmembrane region" description="Helical" evidence="14">
    <location>
        <begin position="426"/>
        <end position="444"/>
    </location>
</feature>
<comment type="catalytic activity">
    <reaction evidence="12">
        <text>L-proline(in) + Na(+)(in) = L-proline(out) + Na(+)(out)</text>
        <dbReference type="Rhea" id="RHEA:28967"/>
        <dbReference type="ChEBI" id="CHEBI:29101"/>
        <dbReference type="ChEBI" id="CHEBI:60039"/>
    </reaction>
</comment>
<dbReference type="Pfam" id="PF00474">
    <property type="entry name" value="SSF"/>
    <property type="match status" value="1"/>
</dbReference>
<feature type="transmembrane region" description="Helical" evidence="14">
    <location>
        <begin position="71"/>
        <end position="93"/>
    </location>
</feature>
<feature type="transmembrane region" description="Helical" evidence="14">
    <location>
        <begin position="6"/>
        <end position="23"/>
    </location>
</feature>
<keyword evidence="3" id="KW-0813">Transport</keyword>
<feature type="transmembrane region" description="Helical" evidence="14">
    <location>
        <begin position="341"/>
        <end position="361"/>
    </location>
</feature>
<accession>A0A7L9RSI6</accession>
<dbReference type="Proteomes" id="UP000594001">
    <property type="component" value="Chromosome"/>
</dbReference>
<comment type="subcellular location">
    <subcellularLocation>
        <location evidence="1">Cell membrane</location>
        <topology evidence="1">Multi-pass membrane protein</topology>
    </subcellularLocation>
</comment>
<dbReference type="PROSITE" id="PS50283">
    <property type="entry name" value="NA_SOLUT_SYMP_3"/>
    <property type="match status" value="1"/>
</dbReference>
<feature type="transmembrane region" description="Helical" evidence="14">
    <location>
        <begin position="44"/>
        <end position="65"/>
    </location>
</feature>
<evidence type="ECO:0000313" key="15">
    <source>
        <dbReference type="EMBL" id="QOL19509.1"/>
    </source>
</evidence>
<evidence type="ECO:0000313" key="16">
    <source>
        <dbReference type="Proteomes" id="UP000594001"/>
    </source>
</evidence>
<evidence type="ECO:0000256" key="8">
    <source>
        <dbReference type="ARBA" id="ARBA00023053"/>
    </source>
</evidence>
<feature type="transmembrane region" description="Helical" evidence="14">
    <location>
        <begin position="217"/>
        <end position="235"/>
    </location>
</feature>
<feature type="transmembrane region" description="Helical" evidence="14">
    <location>
        <begin position="367"/>
        <end position="388"/>
    </location>
</feature>
<keyword evidence="9" id="KW-0406">Ion transport</keyword>
<proteinExistence type="inferred from homology"/>
<keyword evidence="5 14" id="KW-0812">Transmembrane</keyword>
<dbReference type="AlphaFoldDB" id="A0A7L9RSI6"/>
<keyword evidence="11" id="KW-0739">Sodium transport</keyword>
<dbReference type="GO" id="GO:0015293">
    <property type="term" value="F:symporter activity"/>
    <property type="evidence" value="ECO:0007669"/>
    <property type="project" value="UniProtKB-KW"/>
</dbReference>
<evidence type="ECO:0000256" key="12">
    <source>
        <dbReference type="ARBA" id="ARBA00033708"/>
    </source>
</evidence>
<dbReference type="GO" id="GO:0005886">
    <property type="term" value="C:plasma membrane"/>
    <property type="evidence" value="ECO:0007669"/>
    <property type="project" value="UniProtKB-SubCell"/>
</dbReference>
<organism evidence="15 16">
    <name type="scientific">Candidatus Bodocaedibacter vickermanii</name>
    <dbReference type="NCBI Taxonomy" id="2741701"/>
    <lineage>
        <taxon>Bacteria</taxon>
        <taxon>Pseudomonadati</taxon>
        <taxon>Pseudomonadota</taxon>
        <taxon>Alphaproteobacteria</taxon>
        <taxon>Holosporales</taxon>
        <taxon>Candidatus Paracaedibacteraceae</taxon>
        <taxon>Candidatus Bodocaedibacter</taxon>
    </lineage>
</organism>
<dbReference type="EMBL" id="CP054719">
    <property type="protein sequence ID" value="QOL19509.1"/>
    <property type="molecule type" value="Genomic_DNA"/>
</dbReference>
<feature type="transmembrane region" description="Helical" evidence="14">
    <location>
        <begin position="180"/>
        <end position="197"/>
    </location>
</feature>
<dbReference type="RefSeq" id="WP_350332261.1">
    <property type="nucleotide sequence ID" value="NZ_CP054719.1"/>
</dbReference>
<evidence type="ECO:0000256" key="1">
    <source>
        <dbReference type="ARBA" id="ARBA00004651"/>
    </source>
</evidence>
<dbReference type="KEGG" id="pbal:CPBP_00271"/>
<keyword evidence="8" id="KW-0915">Sodium</keyword>
<keyword evidence="10 14" id="KW-0472">Membrane</keyword>
<keyword evidence="6" id="KW-0769">Symport</keyword>
<keyword evidence="4" id="KW-1003">Cell membrane</keyword>
<evidence type="ECO:0000256" key="7">
    <source>
        <dbReference type="ARBA" id="ARBA00022989"/>
    </source>
</evidence>
<reference evidence="15 16" key="1">
    <citation type="submission" date="2020-06" db="EMBL/GenBank/DDBJ databases">
        <title>The endosymbiont of the kinetoplastid Bodo saltans is a Paracaedibacter-like alpha-proteobacterium possessing a putative toxin-antitoxin system.</title>
        <authorList>
            <person name="Midha S."/>
            <person name="Rigden D.J."/>
            <person name="Siozios S."/>
            <person name="Hurst G.D.D."/>
            <person name="Jackson A.P."/>
        </authorList>
    </citation>
    <scope>NUCLEOTIDE SEQUENCE [LARGE SCALE GENOMIC DNA]</scope>
    <source>
        <strain evidence="15">Lake Konstanz</strain>
    </source>
</reference>
<name>A0A7L9RSI6_9PROT</name>
<dbReference type="PANTHER" id="PTHR48086">
    <property type="entry name" value="SODIUM/PROLINE SYMPORTER-RELATED"/>
    <property type="match status" value="1"/>
</dbReference>
<dbReference type="CDD" id="cd10322">
    <property type="entry name" value="SLC5sbd"/>
    <property type="match status" value="1"/>
</dbReference>
<dbReference type="PANTHER" id="PTHR48086:SF3">
    <property type="entry name" value="SODIUM_PROLINE SYMPORTER"/>
    <property type="match status" value="1"/>
</dbReference>
<feature type="transmembrane region" description="Helical" evidence="14">
    <location>
        <begin position="300"/>
        <end position="320"/>
    </location>
</feature>
<feature type="transmembrane region" description="Helical" evidence="14">
    <location>
        <begin position="247"/>
        <end position="270"/>
    </location>
</feature>
<evidence type="ECO:0000256" key="5">
    <source>
        <dbReference type="ARBA" id="ARBA00022692"/>
    </source>
</evidence>
<feature type="transmembrane region" description="Helical" evidence="14">
    <location>
        <begin position="395"/>
        <end position="414"/>
    </location>
</feature>
<evidence type="ECO:0000256" key="13">
    <source>
        <dbReference type="RuleBase" id="RU362091"/>
    </source>
</evidence>
<sequence length="456" mass="49066">MNYYVFLSFLATIVVVTLIFGKLTAKKASATYSDFYLSGRSVKFFSLMMTLLATQFGGGAIIGSSEAAYTSGWLAMCYSLGIAIGFIILSLGIGGRFRTLNISTIPEVFEVAYGSSGLRRFAGLVYIVSMFLILLAVCIAMRKFFYSIGFTSDALYVGFWGVVIIYTMSGGLSAVIMADTLQIILVLSLFLLVYFTMDASSLTLNTALTPNASSIPVISWILMPCLFTIIGQDMGQRCFAAESPRAVFLATFGAGVLMVIASLFPVYLGIMGAEAGIIKGEEGIIMRVIQMVTNPVMSSLFAAGVLMAITSTANSLLCSISLNIAMDIPFIRNMPETSAKWVSRAVTFVVGMAAVAGSYLGSDVIPIMLEAYGLTVTAFFVPIVMALIYKRLSWFAGLASTIMGTTVFVLATLLNPELPDFMPKEVLGLVLSAIVFLVVQGRAVRSKNMKMIELKV</sequence>
<evidence type="ECO:0000256" key="9">
    <source>
        <dbReference type="ARBA" id="ARBA00023065"/>
    </source>
</evidence>
<keyword evidence="16" id="KW-1185">Reference proteome</keyword>
<gene>
    <name evidence="15" type="primary">panF</name>
    <name evidence="15" type="ORF">CPBP_00271</name>
</gene>
<comment type="similarity">
    <text evidence="2 13">Belongs to the sodium:solute symporter (SSF) (TC 2.A.21) family.</text>
</comment>
<feature type="transmembrane region" description="Helical" evidence="14">
    <location>
        <begin position="148"/>
        <end position="168"/>
    </location>
</feature>
<dbReference type="Gene3D" id="1.20.1730.10">
    <property type="entry name" value="Sodium/glucose cotransporter"/>
    <property type="match status" value="1"/>
</dbReference>
<protein>
    <submittedName>
        <fullName evidence="15">Sodium/pantothenate symporter</fullName>
    </submittedName>
</protein>
<evidence type="ECO:0000256" key="10">
    <source>
        <dbReference type="ARBA" id="ARBA00023136"/>
    </source>
</evidence>
<evidence type="ECO:0000256" key="6">
    <source>
        <dbReference type="ARBA" id="ARBA00022847"/>
    </source>
</evidence>
<evidence type="ECO:0000256" key="11">
    <source>
        <dbReference type="ARBA" id="ARBA00023201"/>
    </source>
</evidence>
<keyword evidence="7 14" id="KW-1133">Transmembrane helix</keyword>
<feature type="transmembrane region" description="Helical" evidence="14">
    <location>
        <begin position="121"/>
        <end position="142"/>
    </location>
</feature>
<dbReference type="InterPro" id="IPR050277">
    <property type="entry name" value="Sodium:Solute_Symporter"/>
</dbReference>
<evidence type="ECO:0000256" key="2">
    <source>
        <dbReference type="ARBA" id="ARBA00006434"/>
    </source>
</evidence>
<dbReference type="InterPro" id="IPR001734">
    <property type="entry name" value="Na/solute_symporter"/>
</dbReference>
<evidence type="ECO:0000256" key="3">
    <source>
        <dbReference type="ARBA" id="ARBA00022448"/>
    </source>
</evidence>
<dbReference type="InterPro" id="IPR038377">
    <property type="entry name" value="Na/Glc_symporter_sf"/>
</dbReference>
<evidence type="ECO:0000256" key="4">
    <source>
        <dbReference type="ARBA" id="ARBA00022475"/>
    </source>
</evidence>
<dbReference type="GO" id="GO:0006814">
    <property type="term" value="P:sodium ion transport"/>
    <property type="evidence" value="ECO:0007669"/>
    <property type="project" value="UniProtKB-KW"/>
</dbReference>